<dbReference type="EMBL" id="JAEEGB010000033">
    <property type="protein sequence ID" value="MBI6874743.1"/>
    <property type="molecule type" value="Genomic_DNA"/>
</dbReference>
<dbReference type="PANTHER" id="PTHR11361:SF14">
    <property type="entry name" value="DNA MISMATCH REPAIR PROTEIN MUTS, TYPE 2"/>
    <property type="match status" value="1"/>
</dbReference>
<dbReference type="SUPFAM" id="SSF48334">
    <property type="entry name" value="DNA repair protein MutS, domain III"/>
    <property type="match status" value="1"/>
</dbReference>
<comment type="caution">
    <text evidence="6">The sequence shown here is derived from an EMBL/GenBank/DDBJ whole genome shotgun (WGS) entry which is preliminary data.</text>
</comment>
<evidence type="ECO:0000256" key="3">
    <source>
        <dbReference type="ARBA" id="ARBA00023125"/>
    </source>
</evidence>
<dbReference type="SUPFAM" id="SSF52540">
    <property type="entry name" value="P-loop containing nucleoside triphosphate hydrolases"/>
    <property type="match status" value="1"/>
</dbReference>
<feature type="coiled-coil region" evidence="4">
    <location>
        <begin position="150"/>
        <end position="195"/>
    </location>
</feature>
<keyword evidence="4" id="KW-0175">Coiled coil</keyword>
<evidence type="ECO:0000256" key="4">
    <source>
        <dbReference type="SAM" id="Coils"/>
    </source>
</evidence>
<dbReference type="InterPro" id="IPR036187">
    <property type="entry name" value="DNA_mismatch_repair_MutS_sf"/>
</dbReference>
<dbReference type="Proteomes" id="UP000622687">
    <property type="component" value="Unassembled WGS sequence"/>
</dbReference>
<dbReference type="InterPro" id="IPR045076">
    <property type="entry name" value="MutS"/>
</dbReference>
<dbReference type="Pfam" id="PF00488">
    <property type="entry name" value="MutS_V"/>
    <property type="match status" value="1"/>
</dbReference>
<dbReference type="PANTHER" id="PTHR11361">
    <property type="entry name" value="DNA MISMATCH REPAIR PROTEIN MUTS FAMILY MEMBER"/>
    <property type="match status" value="1"/>
</dbReference>
<evidence type="ECO:0000256" key="1">
    <source>
        <dbReference type="ARBA" id="ARBA00022741"/>
    </source>
</evidence>
<protein>
    <recommendedName>
        <fullName evidence="5">DNA mismatch repair proteins mutS family domain-containing protein</fullName>
    </recommendedName>
</protein>
<keyword evidence="1" id="KW-0547">Nucleotide-binding</keyword>
<feature type="domain" description="DNA mismatch repair proteins mutS family" evidence="5">
    <location>
        <begin position="282"/>
        <end position="486"/>
    </location>
</feature>
<evidence type="ECO:0000313" key="6">
    <source>
        <dbReference type="EMBL" id="MBI6874743.1"/>
    </source>
</evidence>
<reference evidence="6" key="1">
    <citation type="submission" date="2020-12" db="EMBL/GenBank/DDBJ databases">
        <title>Clostridium thailandense sp. nov., a novel acetogenic bacterium isolated from peat land soil in Thailand.</title>
        <authorList>
            <person name="Chaikitkaew S."/>
            <person name="Birkeland N.K."/>
        </authorList>
    </citation>
    <scope>NUCLEOTIDE SEQUENCE</scope>
    <source>
        <strain evidence="6">DSM 17425</strain>
    </source>
</reference>
<dbReference type="Gene3D" id="3.40.50.300">
    <property type="entry name" value="P-loop containing nucleotide triphosphate hydrolases"/>
    <property type="match status" value="1"/>
</dbReference>
<evidence type="ECO:0000259" key="5">
    <source>
        <dbReference type="SMART" id="SM00534"/>
    </source>
</evidence>
<dbReference type="GO" id="GO:0140664">
    <property type="term" value="F:ATP-dependent DNA damage sensor activity"/>
    <property type="evidence" value="ECO:0007669"/>
    <property type="project" value="InterPro"/>
</dbReference>
<accession>A0A934HWT1</accession>
<proteinExistence type="predicted"/>
<dbReference type="SMART" id="SM00534">
    <property type="entry name" value="MUTSac"/>
    <property type="match status" value="1"/>
</dbReference>
<dbReference type="AlphaFoldDB" id="A0A934HWT1"/>
<dbReference type="GO" id="GO:0006298">
    <property type="term" value="P:mismatch repair"/>
    <property type="evidence" value="ECO:0007669"/>
    <property type="project" value="InterPro"/>
</dbReference>
<keyword evidence="7" id="KW-1185">Reference proteome</keyword>
<dbReference type="GO" id="GO:0030983">
    <property type="term" value="F:mismatched DNA binding"/>
    <property type="evidence" value="ECO:0007669"/>
    <property type="project" value="InterPro"/>
</dbReference>
<evidence type="ECO:0000313" key="7">
    <source>
        <dbReference type="Proteomes" id="UP000622687"/>
    </source>
</evidence>
<gene>
    <name evidence="6" type="ORF">I6U51_18910</name>
</gene>
<dbReference type="GO" id="GO:0005524">
    <property type="term" value="F:ATP binding"/>
    <property type="evidence" value="ECO:0007669"/>
    <property type="project" value="UniProtKB-KW"/>
</dbReference>
<keyword evidence="3" id="KW-0238">DNA-binding</keyword>
<name>A0A934HWT1_9CLOT</name>
<sequence>MKFLDNEQREQIGFSFILDKLEVITPYGVQEKKNIRPFKRDEIHKLCNELNILEIMCENLKVNKAIYNDIERIFYKIKDIRSSIKRCENLGNLDDIELYEIKCFGLLMNEFLLAFESLNLNIVDFRFHPLENLVNILDPEGKRIPTFYIYNSYSEKLKKIRAKKERLEGKIIIEKDELRLKALKEERLNTVLEEEEEELVIRTKLTKKIKEYCHILKENIESIGKFDFLLAKAKSTLRYKGVKPEISDKMEIIFEDVFNPMIAEILENKGKNFTALNIQLTRGITIVTGANMGGKSVALKTIVLNLLLAQCGFFVFAKHAVVPTLDFIHFISDDMQSVSKGLSTFGAEILKLKEVIEDAKKKKGFIALDEFARGTNPKEGYYLVKSVSKYLRNFDSVSLISTHYDGIADDDMEHYQVIGLKNIDFNSLKYKIDLNKRYSVEIMQDHMEYRLERVSKESGVPKDALNICVLLGLEDEVINIAKKYYNDDYKIK</sequence>
<organism evidence="6 7">
    <name type="scientific">Clostridium aciditolerans</name>
    <dbReference type="NCBI Taxonomy" id="339861"/>
    <lineage>
        <taxon>Bacteria</taxon>
        <taxon>Bacillati</taxon>
        <taxon>Bacillota</taxon>
        <taxon>Clostridia</taxon>
        <taxon>Eubacteriales</taxon>
        <taxon>Clostridiaceae</taxon>
        <taxon>Clostridium</taxon>
    </lineage>
</organism>
<keyword evidence="2" id="KW-0067">ATP-binding</keyword>
<dbReference type="InterPro" id="IPR027417">
    <property type="entry name" value="P-loop_NTPase"/>
</dbReference>
<dbReference type="InterPro" id="IPR000432">
    <property type="entry name" value="DNA_mismatch_repair_MutS_C"/>
</dbReference>
<evidence type="ECO:0000256" key="2">
    <source>
        <dbReference type="ARBA" id="ARBA00022840"/>
    </source>
</evidence>